<gene>
    <name evidence="1" type="ORF">EYC82_12195</name>
</gene>
<protein>
    <submittedName>
        <fullName evidence="1">NRDE family protein</fullName>
    </submittedName>
</protein>
<reference evidence="1" key="1">
    <citation type="submission" date="2019-02" db="EMBL/GenBank/DDBJ databases">
        <authorList>
            <person name="Li S.-H."/>
        </authorList>
    </citation>
    <scope>NUCLEOTIDE SEQUENCE</scope>
    <source>
        <strain evidence="1">IMCC11814</strain>
    </source>
</reference>
<dbReference type="PANTHER" id="PTHR17985:SF8">
    <property type="entry name" value="TRANSPORT AND GOLGI ORGANIZATION PROTEIN 2 HOMOLOG"/>
    <property type="match status" value="1"/>
</dbReference>
<evidence type="ECO:0000313" key="1">
    <source>
        <dbReference type="EMBL" id="MCX2978118.1"/>
    </source>
</evidence>
<dbReference type="PANTHER" id="PTHR17985">
    <property type="entry name" value="SER/THR-RICH PROTEIN T10 IN DGCR REGION"/>
    <property type="match status" value="1"/>
</dbReference>
<proteinExistence type="predicted"/>
<organism evidence="1 2">
    <name type="scientific">Candidatus Marimicrobium litorale</name>
    <dbReference type="NCBI Taxonomy" id="2518991"/>
    <lineage>
        <taxon>Bacteria</taxon>
        <taxon>Pseudomonadati</taxon>
        <taxon>Pseudomonadota</taxon>
        <taxon>Gammaproteobacteria</taxon>
        <taxon>Cellvibrionales</taxon>
        <taxon>Halieaceae</taxon>
        <taxon>Marimicrobium</taxon>
    </lineage>
</organism>
<accession>A0ABT3T757</accession>
<comment type="caution">
    <text evidence="1">The sequence shown here is derived from an EMBL/GenBank/DDBJ whole genome shotgun (WGS) entry which is preliminary data.</text>
</comment>
<name>A0ABT3T757_9GAMM</name>
<dbReference type="RefSeq" id="WP_279249818.1">
    <property type="nucleotide sequence ID" value="NZ_SHNO01000001.1"/>
</dbReference>
<dbReference type="InterPro" id="IPR008551">
    <property type="entry name" value="TANGO2"/>
</dbReference>
<dbReference type="Pfam" id="PF05742">
    <property type="entry name" value="TANGO2"/>
    <property type="match status" value="1"/>
</dbReference>
<dbReference type="EMBL" id="SHNO01000001">
    <property type="protein sequence ID" value="MCX2978118.1"/>
    <property type="molecule type" value="Genomic_DNA"/>
</dbReference>
<keyword evidence="2" id="KW-1185">Reference proteome</keyword>
<evidence type="ECO:0000313" key="2">
    <source>
        <dbReference type="Proteomes" id="UP001143304"/>
    </source>
</evidence>
<sequence>MCLLIFAHQLSADYPLMVAANRDEFYARPTAPAAFWPEYPGLLAGRDLEQGGTWMGVTREGRFAAVTNYRDPDVAMPAPRSRGELPLDYLAGNKTPASYLAELAKRSSEYAGFNLLAGDRDSLWYFANSGGQAPRALSPGLYGLSNARLDTPWPKVERGKAMLLSLQQGDGVSHDDLAQLVADRTRADPHSLACQGLNDTMDRTLSAQFIVTEGYGTRSSTTLWTESSGSIHWRELSFGEEGELSGARAEVMEPWSRSVKTRLKPPGCG</sequence>
<dbReference type="Proteomes" id="UP001143304">
    <property type="component" value="Unassembled WGS sequence"/>
</dbReference>